<dbReference type="InterPro" id="IPR003749">
    <property type="entry name" value="ThiS/MoaD-like"/>
</dbReference>
<sequence length="79" mass="8464">MKTVKVNEQQVSVHDRATLVDVVGKVLDRDLEPDGRPTDGGRLGVAVSIDGQVVPRTAWQERVVDDGTEIDLVTAVQGG</sequence>
<dbReference type="Pfam" id="PF02597">
    <property type="entry name" value="ThiS"/>
    <property type="match status" value="1"/>
</dbReference>
<protein>
    <submittedName>
        <fullName evidence="1">Sulfur carrier protein ThiS</fullName>
    </submittedName>
</protein>
<dbReference type="InterPro" id="IPR016155">
    <property type="entry name" value="Mopterin_synth/thiamin_S_b"/>
</dbReference>
<proteinExistence type="predicted"/>
<reference evidence="1 2" key="1">
    <citation type="submission" date="2019-12" db="EMBL/GenBank/DDBJ databases">
        <authorList>
            <person name="Li J."/>
            <person name="Shi Y."/>
            <person name="Xu G."/>
            <person name="Xiao D."/>
            <person name="Ran X."/>
        </authorList>
    </citation>
    <scope>NUCLEOTIDE SEQUENCE [LARGE SCALE GENOMIC DNA]</scope>
    <source>
        <strain evidence="1 2">JCM 15915</strain>
    </source>
</reference>
<evidence type="ECO:0000313" key="2">
    <source>
        <dbReference type="Proteomes" id="UP000462152"/>
    </source>
</evidence>
<dbReference type="EMBL" id="WOGT01000002">
    <property type="protein sequence ID" value="MUN54476.1"/>
    <property type="molecule type" value="Genomic_DNA"/>
</dbReference>
<dbReference type="AlphaFoldDB" id="A0A7K1LH14"/>
<name>A0A7K1LH14_9MICC</name>
<dbReference type="OrthoDB" id="163636at2"/>
<dbReference type="Proteomes" id="UP000462152">
    <property type="component" value="Unassembled WGS sequence"/>
</dbReference>
<dbReference type="RefSeq" id="WP_129315196.1">
    <property type="nucleotide sequence ID" value="NZ_CP197643.1"/>
</dbReference>
<dbReference type="Gene3D" id="3.10.20.30">
    <property type="match status" value="1"/>
</dbReference>
<dbReference type="NCBIfam" id="TIGR01683">
    <property type="entry name" value="thiS"/>
    <property type="match status" value="1"/>
</dbReference>
<dbReference type="InterPro" id="IPR010035">
    <property type="entry name" value="Thi_S"/>
</dbReference>
<evidence type="ECO:0000313" key="1">
    <source>
        <dbReference type="EMBL" id="MUN54476.1"/>
    </source>
</evidence>
<dbReference type="InterPro" id="IPR012675">
    <property type="entry name" value="Beta-grasp_dom_sf"/>
</dbReference>
<gene>
    <name evidence="1" type="primary">thiS</name>
    <name evidence="1" type="ORF">GMA10_04495</name>
</gene>
<organism evidence="1 2">
    <name type="scientific">Rothia koreensis</name>
    <dbReference type="NCBI Taxonomy" id="592378"/>
    <lineage>
        <taxon>Bacteria</taxon>
        <taxon>Bacillati</taxon>
        <taxon>Actinomycetota</taxon>
        <taxon>Actinomycetes</taxon>
        <taxon>Micrococcales</taxon>
        <taxon>Micrococcaceae</taxon>
        <taxon>Rothia</taxon>
    </lineage>
</organism>
<keyword evidence="2" id="KW-1185">Reference proteome</keyword>
<accession>A0A7K1LH14</accession>
<comment type="caution">
    <text evidence="1">The sequence shown here is derived from an EMBL/GenBank/DDBJ whole genome shotgun (WGS) entry which is preliminary data.</text>
</comment>
<dbReference type="SUPFAM" id="SSF54285">
    <property type="entry name" value="MoaD/ThiS"/>
    <property type="match status" value="1"/>
</dbReference>